<dbReference type="EMBL" id="LWCA01000193">
    <property type="protein sequence ID" value="OAF70049.1"/>
    <property type="molecule type" value="Genomic_DNA"/>
</dbReference>
<keyword evidence="3 5" id="KW-0863">Zinc-finger</keyword>
<accession>A0A177B6X3</accession>
<dbReference type="SUPFAM" id="SSF57938">
    <property type="entry name" value="DnaJ/Hsp40 cysteine-rich domain"/>
    <property type="match status" value="1"/>
</dbReference>
<sequence>MVKETKLYDLLDIQPSATVQQIKTAYRKMALKYHPDKNSAGAEKFKEITEAYDILLDPKKRDLYNKHGMKGMRADGQMGAGHNDIFDMFFGGGGSKSARSERGADMQHKINVSLKELYCGCKRSMLIKRKEKCPCCDGKGGKDGANVSCGFCKGQGVQIKIHQMMPGMVQQVQTVCSHCKGKGLRMRPEDCCKRCKGEQYVIGEKNLTVNVNPGMKNEERIEFNGEADWTPGVAKPGNVYIFLIQQEDPNFKREKDNLLMEMDISLTEALTGFTRYVTTYDDRVLKIEPPVNDPLIKPGDILMISNEGMPRYGSISIRGYLKIQFNVMFPDHSWVSSLTDQKMSVLKTILPQVSQPPENPSAKECFLKRSEGSNGGVRTYYDEEDEDETHNNDQHGQRVQCASQ</sequence>
<evidence type="ECO:0000256" key="5">
    <source>
        <dbReference type="PROSITE-ProRule" id="PRU00546"/>
    </source>
</evidence>
<dbReference type="InterPro" id="IPR018253">
    <property type="entry name" value="DnaJ_domain_CS"/>
</dbReference>
<evidence type="ECO:0000313" key="10">
    <source>
        <dbReference type="Proteomes" id="UP000078046"/>
    </source>
</evidence>
<dbReference type="OrthoDB" id="550424at2759"/>
<evidence type="ECO:0000256" key="4">
    <source>
        <dbReference type="ARBA" id="ARBA00022833"/>
    </source>
</evidence>
<dbReference type="InterPro" id="IPR001623">
    <property type="entry name" value="DnaJ_domain"/>
</dbReference>
<dbReference type="InterPro" id="IPR036869">
    <property type="entry name" value="J_dom_sf"/>
</dbReference>
<dbReference type="CDD" id="cd10719">
    <property type="entry name" value="DnaJ_zf"/>
    <property type="match status" value="1"/>
</dbReference>
<dbReference type="Gene3D" id="1.10.287.110">
    <property type="entry name" value="DnaJ domain"/>
    <property type="match status" value="1"/>
</dbReference>
<dbReference type="Pfam" id="PF00684">
    <property type="entry name" value="DnaJ_CXXCXGXG"/>
    <property type="match status" value="1"/>
</dbReference>
<dbReference type="InterPro" id="IPR002939">
    <property type="entry name" value="DnaJ_C"/>
</dbReference>
<dbReference type="GO" id="GO:0030544">
    <property type="term" value="F:Hsp70 protein binding"/>
    <property type="evidence" value="ECO:0007669"/>
    <property type="project" value="InterPro"/>
</dbReference>
<dbReference type="PROSITE" id="PS00636">
    <property type="entry name" value="DNAJ_1"/>
    <property type="match status" value="1"/>
</dbReference>
<dbReference type="SUPFAM" id="SSF49493">
    <property type="entry name" value="HSP40/DnaJ peptide-binding domain"/>
    <property type="match status" value="2"/>
</dbReference>
<evidence type="ECO:0000256" key="1">
    <source>
        <dbReference type="ARBA" id="ARBA00022723"/>
    </source>
</evidence>
<dbReference type="GO" id="GO:0008270">
    <property type="term" value="F:zinc ion binding"/>
    <property type="evidence" value="ECO:0007669"/>
    <property type="project" value="UniProtKB-KW"/>
</dbReference>
<evidence type="ECO:0000256" key="2">
    <source>
        <dbReference type="ARBA" id="ARBA00022737"/>
    </source>
</evidence>
<dbReference type="PROSITE" id="PS51188">
    <property type="entry name" value="ZF_CR"/>
    <property type="match status" value="1"/>
</dbReference>
<dbReference type="PRINTS" id="PR00625">
    <property type="entry name" value="JDOMAIN"/>
</dbReference>
<dbReference type="InterPro" id="IPR001305">
    <property type="entry name" value="HSP_DnaJ_Cys-rich_dom"/>
</dbReference>
<dbReference type="InterPro" id="IPR008971">
    <property type="entry name" value="HSP40/DnaJ_pept-bd"/>
</dbReference>
<dbReference type="AlphaFoldDB" id="A0A177B6X3"/>
<gene>
    <name evidence="9" type="ORF">A3Q56_02186</name>
</gene>
<dbReference type="GO" id="GO:0051082">
    <property type="term" value="F:unfolded protein binding"/>
    <property type="evidence" value="ECO:0007669"/>
    <property type="project" value="InterPro"/>
</dbReference>
<dbReference type="InterPro" id="IPR044713">
    <property type="entry name" value="DNJA1/2-like"/>
</dbReference>
<evidence type="ECO:0008006" key="11">
    <source>
        <dbReference type="Google" id="ProtNLM"/>
    </source>
</evidence>
<keyword evidence="4 5" id="KW-0862">Zinc</keyword>
<dbReference type="FunFam" id="2.60.260.20:FF:000003">
    <property type="entry name" value="DnaJ subfamily A member 2"/>
    <property type="match status" value="1"/>
</dbReference>
<dbReference type="PROSITE" id="PS50076">
    <property type="entry name" value="DNAJ_2"/>
    <property type="match status" value="1"/>
</dbReference>
<keyword evidence="2" id="KW-0677">Repeat</keyword>
<feature type="domain" description="CR-type" evidence="8">
    <location>
        <begin position="120"/>
        <end position="204"/>
    </location>
</feature>
<keyword evidence="10" id="KW-1185">Reference proteome</keyword>
<dbReference type="Gene3D" id="2.60.260.20">
    <property type="entry name" value="Urease metallochaperone UreE, N-terminal domain"/>
    <property type="match status" value="2"/>
</dbReference>
<dbReference type="InterPro" id="IPR036410">
    <property type="entry name" value="HSP_DnaJ_Cys-rich_dom_sf"/>
</dbReference>
<dbReference type="Gene3D" id="2.10.230.10">
    <property type="entry name" value="Heat shock protein DnaJ, cysteine-rich domain"/>
    <property type="match status" value="1"/>
</dbReference>
<evidence type="ECO:0000256" key="6">
    <source>
        <dbReference type="SAM" id="MobiDB-lite"/>
    </source>
</evidence>
<feature type="zinc finger region" description="CR-type" evidence="5">
    <location>
        <begin position="120"/>
        <end position="204"/>
    </location>
</feature>
<evidence type="ECO:0000259" key="8">
    <source>
        <dbReference type="PROSITE" id="PS51188"/>
    </source>
</evidence>
<evidence type="ECO:0000256" key="3">
    <source>
        <dbReference type="ARBA" id="ARBA00022771"/>
    </source>
</evidence>
<dbReference type="Pfam" id="PF01556">
    <property type="entry name" value="DnaJ_C"/>
    <property type="match status" value="1"/>
</dbReference>
<organism evidence="9 10">
    <name type="scientific">Intoshia linei</name>
    <dbReference type="NCBI Taxonomy" id="1819745"/>
    <lineage>
        <taxon>Eukaryota</taxon>
        <taxon>Metazoa</taxon>
        <taxon>Spiralia</taxon>
        <taxon>Lophotrochozoa</taxon>
        <taxon>Mesozoa</taxon>
        <taxon>Orthonectida</taxon>
        <taxon>Rhopaluridae</taxon>
        <taxon>Intoshia</taxon>
    </lineage>
</organism>
<dbReference type="CDD" id="cd10747">
    <property type="entry name" value="DnaJ_C"/>
    <property type="match status" value="1"/>
</dbReference>
<dbReference type="FunFam" id="2.10.230.10:FF:000001">
    <property type="entry name" value="DnaJ subfamily A member 2"/>
    <property type="match status" value="1"/>
</dbReference>
<keyword evidence="1 5" id="KW-0479">Metal-binding</keyword>
<comment type="caution">
    <text evidence="9">The sequence shown here is derived from an EMBL/GenBank/DDBJ whole genome shotgun (WGS) entry which is preliminary data.</text>
</comment>
<feature type="domain" description="J" evidence="7">
    <location>
        <begin position="6"/>
        <end position="68"/>
    </location>
</feature>
<dbReference type="GO" id="GO:0006457">
    <property type="term" value="P:protein folding"/>
    <property type="evidence" value="ECO:0007669"/>
    <property type="project" value="InterPro"/>
</dbReference>
<name>A0A177B6X3_9BILA</name>
<feature type="region of interest" description="Disordered" evidence="6">
    <location>
        <begin position="354"/>
        <end position="404"/>
    </location>
</feature>
<dbReference type="SUPFAM" id="SSF46565">
    <property type="entry name" value="Chaperone J-domain"/>
    <property type="match status" value="1"/>
</dbReference>
<dbReference type="CDD" id="cd06257">
    <property type="entry name" value="DnaJ"/>
    <property type="match status" value="1"/>
</dbReference>
<reference evidence="9 10" key="1">
    <citation type="submission" date="2016-04" db="EMBL/GenBank/DDBJ databases">
        <title>The genome of Intoshia linei affirms orthonectids as highly simplified spiralians.</title>
        <authorList>
            <person name="Mikhailov K.V."/>
            <person name="Slusarev G.S."/>
            <person name="Nikitin M.A."/>
            <person name="Logacheva M.D."/>
            <person name="Penin A."/>
            <person name="Aleoshin V."/>
            <person name="Panchin Y.V."/>
        </authorList>
    </citation>
    <scope>NUCLEOTIDE SEQUENCE [LARGE SCALE GENOMIC DNA]</scope>
    <source>
        <strain evidence="9">Intl2013</strain>
        <tissue evidence="9">Whole animal</tissue>
    </source>
</reference>
<evidence type="ECO:0000259" key="7">
    <source>
        <dbReference type="PROSITE" id="PS50076"/>
    </source>
</evidence>
<dbReference type="SMART" id="SM00271">
    <property type="entry name" value="DnaJ"/>
    <property type="match status" value="1"/>
</dbReference>
<evidence type="ECO:0000313" key="9">
    <source>
        <dbReference type="EMBL" id="OAF70049.1"/>
    </source>
</evidence>
<dbReference type="Proteomes" id="UP000078046">
    <property type="component" value="Unassembled WGS sequence"/>
</dbReference>
<proteinExistence type="predicted"/>
<dbReference type="PANTHER" id="PTHR43888">
    <property type="entry name" value="DNAJ-LIKE-2, ISOFORM A-RELATED"/>
    <property type="match status" value="1"/>
</dbReference>
<protein>
    <recommendedName>
        <fullName evidence="11">DnaJ subfamily A member 1</fullName>
    </recommendedName>
</protein>
<dbReference type="Pfam" id="PF00226">
    <property type="entry name" value="DnaJ"/>
    <property type="match status" value="1"/>
</dbReference>